<organism evidence="1 2">
    <name type="scientific">Pseudoxanthomonas spadix (strain BD-a59)</name>
    <dbReference type="NCBI Taxonomy" id="1045855"/>
    <lineage>
        <taxon>Bacteria</taxon>
        <taxon>Pseudomonadati</taxon>
        <taxon>Pseudomonadota</taxon>
        <taxon>Gammaproteobacteria</taxon>
        <taxon>Lysobacterales</taxon>
        <taxon>Lysobacteraceae</taxon>
        <taxon>Pseudoxanthomonas</taxon>
    </lineage>
</organism>
<evidence type="ECO:0000313" key="2">
    <source>
        <dbReference type="Proteomes" id="UP000005870"/>
    </source>
</evidence>
<dbReference type="eggNOG" id="ENOG5033C2W">
    <property type="taxonomic scope" value="Bacteria"/>
</dbReference>
<dbReference type="STRING" id="1045855.DSC_06310"/>
<name>G7URN5_PSEUP</name>
<dbReference type="Pfam" id="PF20101">
    <property type="entry name" value="DUF6491"/>
    <property type="match status" value="1"/>
</dbReference>
<gene>
    <name evidence="1" type="ordered locus">DSC_06310</name>
</gene>
<dbReference type="Proteomes" id="UP000005870">
    <property type="component" value="Chromosome"/>
</dbReference>
<dbReference type="EMBL" id="CP003093">
    <property type="protein sequence ID" value="AER55913.1"/>
    <property type="molecule type" value="Genomic_DNA"/>
</dbReference>
<dbReference type="InterPro" id="IPR045500">
    <property type="entry name" value="DUF6491"/>
</dbReference>
<proteinExistence type="predicted"/>
<dbReference type="AlphaFoldDB" id="G7URN5"/>
<reference evidence="1 2" key="1">
    <citation type="journal article" date="2012" name="J. Bacteriol.">
        <title>Complete Genome Sequence of the BTEX-Degrading Bacterium Pseudoxanthomonas spadix BD-a59.</title>
        <authorList>
            <person name="Lee S.H."/>
            <person name="Jin H.M."/>
            <person name="Lee H.J."/>
            <person name="Kim J.M."/>
            <person name="Jeon C.O."/>
        </authorList>
    </citation>
    <scope>NUCLEOTIDE SEQUENCE [LARGE SCALE GENOMIC DNA]</scope>
    <source>
        <strain evidence="1 2">BD-a59</strain>
    </source>
</reference>
<dbReference type="KEGG" id="psd:DSC_06310"/>
<protein>
    <submittedName>
        <fullName evidence="1">Uncharacterized protein</fullName>
    </submittedName>
</protein>
<sequence length="130" mass="14463">MAVAGCASNAPRLTNQQDQALYRAHAGEPVKSFRYFGWIRQWETVGDSGVAVWTKPDTAFLLDVSQGCLDLEWSPSLSMTTERDRVQVGFNDVLVQRTGDKAVKRCRIQAIRPLDVKGLRNAQKQLADLG</sequence>
<evidence type="ECO:0000313" key="1">
    <source>
        <dbReference type="EMBL" id="AER55913.1"/>
    </source>
</evidence>
<keyword evidence="2" id="KW-1185">Reference proteome</keyword>
<dbReference type="HOGENOM" id="CLU_124450_0_0_6"/>
<accession>G7URN5</accession>